<feature type="transmembrane region" description="Helical" evidence="5">
    <location>
        <begin position="395"/>
        <end position="416"/>
    </location>
</feature>
<comment type="caution">
    <text evidence="6">The sequence shown here is derived from an EMBL/GenBank/DDBJ whole genome shotgun (WGS) entry which is preliminary data.</text>
</comment>
<feature type="transmembrane region" description="Helical" evidence="5">
    <location>
        <begin position="292"/>
        <end position="311"/>
    </location>
</feature>
<dbReference type="PANTHER" id="PTHR10283">
    <property type="entry name" value="SOLUTE CARRIER FAMILY 13 MEMBER"/>
    <property type="match status" value="1"/>
</dbReference>
<feature type="transmembrane region" description="Helical" evidence="5">
    <location>
        <begin position="126"/>
        <end position="148"/>
    </location>
</feature>
<dbReference type="EMBL" id="MQSV01000002">
    <property type="protein sequence ID" value="OKL48917.1"/>
    <property type="molecule type" value="Genomic_DNA"/>
</dbReference>
<evidence type="ECO:0000256" key="3">
    <source>
        <dbReference type="ARBA" id="ARBA00022989"/>
    </source>
</evidence>
<keyword evidence="4 5" id="KW-0472">Membrane</keyword>
<organism evidence="6 7">
    <name type="scientific">Boudabousia liubingyangii</name>
    <dbReference type="NCBI Taxonomy" id="1921764"/>
    <lineage>
        <taxon>Bacteria</taxon>
        <taxon>Bacillati</taxon>
        <taxon>Actinomycetota</taxon>
        <taxon>Actinomycetes</taxon>
        <taxon>Actinomycetales</taxon>
        <taxon>Actinomycetaceae</taxon>
        <taxon>Boudabousia</taxon>
    </lineage>
</organism>
<evidence type="ECO:0000256" key="1">
    <source>
        <dbReference type="ARBA" id="ARBA00004141"/>
    </source>
</evidence>
<keyword evidence="7" id="KW-1185">Reference proteome</keyword>
<dbReference type="Proteomes" id="UP000186785">
    <property type="component" value="Unassembled WGS sequence"/>
</dbReference>
<name>A0A1Q5PN11_9ACTO</name>
<proteinExistence type="predicted"/>
<comment type="subcellular location">
    <subcellularLocation>
        <location evidence="1">Membrane</location>
        <topology evidence="1">Multi-pass membrane protein</topology>
    </subcellularLocation>
</comment>
<dbReference type="GO" id="GO:0005886">
    <property type="term" value="C:plasma membrane"/>
    <property type="evidence" value="ECO:0007669"/>
    <property type="project" value="TreeGrafter"/>
</dbReference>
<keyword evidence="3 5" id="KW-1133">Transmembrane helix</keyword>
<feature type="transmembrane region" description="Helical" evidence="5">
    <location>
        <begin position="47"/>
        <end position="72"/>
    </location>
</feature>
<feature type="transmembrane region" description="Helical" evidence="5">
    <location>
        <begin position="266"/>
        <end position="285"/>
    </location>
</feature>
<evidence type="ECO:0000256" key="4">
    <source>
        <dbReference type="ARBA" id="ARBA00023136"/>
    </source>
</evidence>
<gene>
    <name evidence="6" type="ORF">BSR29_03490</name>
</gene>
<sequence>MSETAFTFPKKTKSQWVGLALGAILLILPMVIPIAGLDPMGQRMLGIFLAAICLWVTEAIPLTATAVGVIFLEVTLVSQQAIVPVGEHAVPAATYFASLANPVLILFLGGFLIADGAAKYGLDRNLAALLLKPFGGSGRLTTLGIMLITALLSMFMSNTATTATMFAMALPIIKKLPTRRERSALALSIPIAANIGGIGTPVGSPPNAIAIGALAQQGIIVTFGQWMMMALPLLSILLVVAWLMLCVFGISASTRMSLDIVPDFDRSAPALVFYAITGLTILLWMTESVHGVNSNIVGFFPVVLMLATQVMSGEDLKRLSWPVLWLVAGGIALGNGVGATGLDKWLLSAIRWDHLGVTALLMVLALLAMLMSNVISNSATANLLVPLTLGLGTTIAVDQATVAVVIALACSMGMALPISTPPNAIAYGTGTVTTKSMIITGLFLGFLGAFLISLVMPNFWQWANLIPQ</sequence>
<reference evidence="6 7" key="1">
    <citation type="submission" date="2016-11" db="EMBL/GenBank/DDBJ databases">
        <title>Actinomyces gypaetusis sp. nov. isolated from the vulture Gypaetus barbatus in Qinghai Tibet Plateau China.</title>
        <authorList>
            <person name="Meng X."/>
        </authorList>
    </citation>
    <scope>NUCLEOTIDE SEQUENCE [LARGE SCALE GENOMIC DNA]</scope>
    <source>
        <strain evidence="6 7">VUL4_2</strain>
    </source>
</reference>
<protein>
    <submittedName>
        <fullName evidence="6">Transporter</fullName>
    </submittedName>
</protein>
<accession>A0A1Q5PN11</accession>
<feature type="transmembrane region" description="Helical" evidence="5">
    <location>
        <begin position="323"/>
        <end position="342"/>
    </location>
</feature>
<dbReference type="PANTHER" id="PTHR10283:SF92">
    <property type="entry name" value="LOW-AFFINITY PHOSPHATE TRANSPORTER PHO91"/>
    <property type="match status" value="1"/>
</dbReference>
<dbReference type="Pfam" id="PF00939">
    <property type="entry name" value="Na_sulph_symp"/>
    <property type="match status" value="1"/>
</dbReference>
<dbReference type="GO" id="GO:0005315">
    <property type="term" value="F:phosphate transmembrane transporter activity"/>
    <property type="evidence" value="ECO:0007669"/>
    <property type="project" value="TreeGrafter"/>
</dbReference>
<dbReference type="AlphaFoldDB" id="A0A1Q5PN11"/>
<dbReference type="InterPro" id="IPR001898">
    <property type="entry name" value="SLC13A/DASS"/>
</dbReference>
<evidence type="ECO:0000256" key="2">
    <source>
        <dbReference type="ARBA" id="ARBA00022692"/>
    </source>
</evidence>
<feature type="transmembrane region" description="Helical" evidence="5">
    <location>
        <begin position="354"/>
        <end position="375"/>
    </location>
</feature>
<feature type="transmembrane region" description="Helical" evidence="5">
    <location>
        <begin position="92"/>
        <end position="114"/>
    </location>
</feature>
<dbReference type="NCBIfam" id="TIGR00785">
    <property type="entry name" value="dass"/>
    <property type="match status" value="1"/>
</dbReference>
<keyword evidence="2 5" id="KW-0812">Transmembrane</keyword>
<feature type="transmembrane region" description="Helical" evidence="5">
    <location>
        <begin position="16"/>
        <end position="35"/>
    </location>
</feature>
<feature type="transmembrane region" description="Helical" evidence="5">
    <location>
        <begin position="437"/>
        <end position="460"/>
    </location>
</feature>
<evidence type="ECO:0000313" key="6">
    <source>
        <dbReference type="EMBL" id="OKL48917.1"/>
    </source>
</evidence>
<feature type="transmembrane region" description="Helical" evidence="5">
    <location>
        <begin position="233"/>
        <end position="254"/>
    </location>
</feature>
<evidence type="ECO:0000313" key="7">
    <source>
        <dbReference type="Proteomes" id="UP000186785"/>
    </source>
</evidence>
<evidence type="ECO:0000256" key="5">
    <source>
        <dbReference type="SAM" id="Phobius"/>
    </source>
</evidence>
<feature type="transmembrane region" description="Helical" evidence="5">
    <location>
        <begin position="154"/>
        <end position="173"/>
    </location>
</feature>
<dbReference type="STRING" id="1921764.BSR28_03065"/>